<proteinExistence type="predicted"/>
<dbReference type="InterPro" id="IPR036010">
    <property type="entry name" value="2Fe-2S_ferredoxin-like_sf"/>
</dbReference>
<protein>
    <recommendedName>
        <fullName evidence="3">(2Fe-2S)-binding protein</fullName>
    </recommendedName>
</protein>
<dbReference type="Pfam" id="PF13510">
    <property type="entry name" value="Fer2_4"/>
    <property type="match status" value="1"/>
</dbReference>
<evidence type="ECO:0008006" key="3">
    <source>
        <dbReference type="Google" id="ProtNLM"/>
    </source>
</evidence>
<organism evidence="1 2">
    <name type="scientific">Paracoccus mutanolyticus</name>
    <dbReference type="NCBI Taxonomy" id="1499308"/>
    <lineage>
        <taxon>Bacteria</taxon>
        <taxon>Pseudomonadati</taxon>
        <taxon>Pseudomonadota</taxon>
        <taxon>Alphaproteobacteria</taxon>
        <taxon>Rhodobacterales</taxon>
        <taxon>Paracoccaceae</taxon>
        <taxon>Paracoccus</taxon>
    </lineage>
</organism>
<accession>A0ABM6WT68</accession>
<sequence>MQIAPRCGTGWADVSRFRSHSQVIARWTRAPLCMMGCCFECLVTVDGQAPARHCRVSENSS</sequence>
<evidence type="ECO:0000313" key="2">
    <source>
        <dbReference type="Proteomes" id="UP000249922"/>
    </source>
</evidence>
<evidence type="ECO:0000313" key="1">
    <source>
        <dbReference type="EMBL" id="AWX93880.1"/>
    </source>
</evidence>
<dbReference type="Proteomes" id="UP000249922">
    <property type="component" value="Chromosome"/>
</dbReference>
<keyword evidence="2" id="KW-1185">Reference proteome</keyword>
<name>A0ABM6WT68_9RHOB</name>
<dbReference type="SUPFAM" id="SSF54292">
    <property type="entry name" value="2Fe-2S ferredoxin-like"/>
    <property type="match status" value="1"/>
</dbReference>
<reference evidence="1 2" key="1">
    <citation type="submission" date="2018-06" db="EMBL/GenBank/DDBJ databases">
        <title>Complete genome sequence of Paracoccus mutanolyticus strain RSP-02 isolated from cellulosic waste.</title>
        <authorList>
            <person name="Amrutha R.N."/>
            <person name="Shrivastav A."/>
            <person name="Buddana S.K."/>
            <person name="Deshpande U."/>
            <person name="Prakasham R.S."/>
        </authorList>
    </citation>
    <scope>NUCLEOTIDE SEQUENCE [LARGE SCALE GENOMIC DNA]</scope>
    <source>
        <strain evidence="1 2">RSP-02</strain>
    </source>
</reference>
<gene>
    <name evidence="1" type="ORF">DPM13_14965</name>
</gene>
<dbReference type="EMBL" id="CP030239">
    <property type="protein sequence ID" value="AWX93880.1"/>
    <property type="molecule type" value="Genomic_DNA"/>
</dbReference>